<keyword evidence="2" id="KW-1185">Reference proteome</keyword>
<dbReference type="EMBL" id="CP023737">
    <property type="protein sequence ID" value="ATQ70084.1"/>
    <property type="molecule type" value="Genomic_DNA"/>
</dbReference>
<dbReference type="Proteomes" id="UP000230709">
    <property type="component" value="Chromosome"/>
</dbReference>
<dbReference type="STRING" id="595536.GCA_000178815_01001"/>
<evidence type="ECO:0008006" key="3">
    <source>
        <dbReference type="Google" id="ProtNLM"/>
    </source>
</evidence>
<protein>
    <recommendedName>
        <fullName evidence="3">Lipoprotein</fullName>
    </recommendedName>
</protein>
<name>A0A2D2D549_METT3</name>
<evidence type="ECO:0000313" key="2">
    <source>
        <dbReference type="Proteomes" id="UP000230709"/>
    </source>
</evidence>
<dbReference type="PROSITE" id="PS51257">
    <property type="entry name" value="PROKAR_LIPOPROTEIN"/>
    <property type="match status" value="1"/>
</dbReference>
<dbReference type="RefSeq" id="WP_003614398.1">
    <property type="nucleotide sequence ID" value="NZ_ADVE02000001.1"/>
</dbReference>
<evidence type="ECO:0000313" key="1">
    <source>
        <dbReference type="EMBL" id="ATQ70084.1"/>
    </source>
</evidence>
<sequence>MSRARLVFVLAAGLLAGGCNTTSKLEQRSADETRCRSYGFRPASDAFAKCLLQLDLDRSADRRSMSGYPYMGGPRGYGWYRGWW</sequence>
<organism evidence="1 2">
    <name type="scientific">Methylosinus trichosporium (strain ATCC 35070 / NCIMB 11131 / UNIQEM 75 / OB3b)</name>
    <dbReference type="NCBI Taxonomy" id="595536"/>
    <lineage>
        <taxon>Bacteria</taxon>
        <taxon>Pseudomonadati</taxon>
        <taxon>Pseudomonadota</taxon>
        <taxon>Alphaproteobacteria</taxon>
        <taxon>Hyphomicrobiales</taxon>
        <taxon>Methylocystaceae</taxon>
        <taxon>Methylosinus</taxon>
    </lineage>
</organism>
<accession>A0A2D2D549</accession>
<proteinExistence type="predicted"/>
<gene>
    <name evidence="1" type="ORF">CQW49_20985</name>
</gene>
<dbReference type="KEGG" id="mtw:CQW49_20985"/>
<dbReference type="AlphaFoldDB" id="A0A2D2D549"/>
<reference evidence="2" key="1">
    <citation type="submission" date="2017-10" db="EMBL/GenBank/DDBJ databases">
        <title>Completed PacBio SMRT sequence of Methylosinus trichosporium OB3b reveals presence of a third large plasmid.</title>
        <authorList>
            <person name="Charles T.C."/>
            <person name="Lynch M.D.J."/>
            <person name="Heil J.R."/>
            <person name="Cheng J."/>
        </authorList>
    </citation>
    <scope>NUCLEOTIDE SEQUENCE [LARGE SCALE GENOMIC DNA]</scope>
    <source>
        <strain evidence="2">OB3b</strain>
    </source>
</reference>